<proteinExistence type="predicted"/>
<gene>
    <name evidence="1" type="ORF">C2G38_2060906</name>
</gene>
<organism evidence="1 2">
    <name type="scientific">Gigaspora rosea</name>
    <dbReference type="NCBI Taxonomy" id="44941"/>
    <lineage>
        <taxon>Eukaryota</taxon>
        <taxon>Fungi</taxon>
        <taxon>Fungi incertae sedis</taxon>
        <taxon>Mucoromycota</taxon>
        <taxon>Glomeromycotina</taxon>
        <taxon>Glomeromycetes</taxon>
        <taxon>Diversisporales</taxon>
        <taxon>Gigasporaceae</taxon>
        <taxon>Gigaspora</taxon>
    </lineage>
</organism>
<dbReference type="AlphaFoldDB" id="A0A397VZC9"/>
<name>A0A397VZC9_9GLOM</name>
<accession>A0A397VZC9</accession>
<sequence length="61" mass="7567">MVKEGSRNNLCMLYTMLKQANKVWNLHHFEVEIEQYVKKYFDYSKKKGIHYHRMQTHIYSK</sequence>
<protein>
    <submittedName>
        <fullName evidence="1">Uncharacterized protein</fullName>
    </submittedName>
</protein>
<evidence type="ECO:0000313" key="2">
    <source>
        <dbReference type="Proteomes" id="UP000266673"/>
    </source>
</evidence>
<keyword evidence="2" id="KW-1185">Reference proteome</keyword>
<dbReference type="Proteomes" id="UP000266673">
    <property type="component" value="Unassembled WGS sequence"/>
</dbReference>
<reference evidence="1 2" key="1">
    <citation type="submission" date="2018-06" db="EMBL/GenBank/DDBJ databases">
        <title>Comparative genomics reveals the genomic features of Rhizophagus irregularis, R. cerebriforme, R. diaphanum and Gigaspora rosea, and their symbiotic lifestyle signature.</title>
        <authorList>
            <person name="Morin E."/>
            <person name="San Clemente H."/>
            <person name="Chen E.C.H."/>
            <person name="De La Providencia I."/>
            <person name="Hainaut M."/>
            <person name="Kuo A."/>
            <person name="Kohler A."/>
            <person name="Murat C."/>
            <person name="Tang N."/>
            <person name="Roy S."/>
            <person name="Loubradou J."/>
            <person name="Henrissat B."/>
            <person name="Grigoriev I.V."/>
            <person name="Corradi N."/>
            <person name="Roux C."/>
            <person name="Martin F.M."/>
        </authorList>
    </citation>
    <scope>NUCLEOTIDE SEQUENCE [LARGE SCALE GENOMIC DNA]</scope>
    <source>
        <strain evidence="1 2">DAOM 194757</strain>
    </source>
</reference>
<evidence type="ECO:0000313" key="1">
    <source>
        <dbReference type="EMBL" id="RIB27870.1"/>
    </source>
</evidence>
<dbReference type="EMBL" id="QKWP01000085">
    <property type="protein sequence ID" value="RIB27870.1"/>
    <property type="molecule type" value="Genomic_DNA"/>
</dbReference>
<comment type="caution">
    <text evidence="1">The sequence shown here is derived from an EMBL/GenBank/DDBJ whole genome shotgun (WGS) entry which is preliminary data.</text>
</comment>